<dbReference type="InterPro" id="IPR036286">
    <property type="entry name" value="LexA/Signal_pep-like_sf"/>
</dbReference>
<dbReference type="CDD" id="cd06530">
    <property type="entry name" value="S26_SPase_I"/>
    <property type="match status" value="1"/>
</dbReference>
<dbReference type="AlphaFoldDB" id="A0A850T9V4"/>
<evidence type="ECO:0000313" key="10">
    <source>
        <dbReference type="Proteomes" id="UP000553343"/>
    </source>
</evidence>
<dbReference type="EMBL" id="JACADJ010000031">
    <property type="protein sequence ID" value="NWH05338.1"/>
    <property type="molecule type" value="Genomic_DNA"/>
</dbReference>
<name>A0A850T9V4_9BACT</name>
<dbReference type="GO" id="GO:0016020">
    <property type="term" value="C:membrane"/>
    <property type="evidence" value="ECO:0007669"/>
    <property type="project" value="UniProtKB-SubCell"/>
</dbReference>
<reference evidence="9 10" key="1">
    <citation type="submission" date="2020-06" db="EMBL/GenBank/DDBJ databases">
        <title>High-quality draft genome of sulfate reducer Desulfobacter latus type strain AcrS2 isolated from marine sediment.</title>
        <authorList>
            <person name="Hoppe M."/>
            <person name="Larsen C.K."/>
            <person name="Marshall I.P.G."/>
            <person name="Schramm A."/>
            <person name="Marietou A.G."/>
        </authorList>
    </citation>
    <scope>NUCLEOTIDE SEQUENCE [LARGE SCALE GENOMIC DNA]</scope>
    <source>
        <strain evidence="9 10">AcRS2</strain>
    </source>
</reference>
<organism evidence="9 10">
    <name type="scientific">Desulfobacter latus</name>
    <dbReference type="NCBI Taxonomy" id="2292"/>
    <lineage>
        <taxon>Bacteria</taxon>
        <taxon>Pseudomonadati</taxon>
        <taxon>Thermodesulfobacteriota</taxon>
        <taxon>Desulfobacteria</taxon>
        <taxon>Desulfobacterales</taxon>
        <taxon>Desulfobacteraceae</taxon>
        <taxon>Desulfobacter</taxon>
    </lineage>
</organism>
<evidence type="ECO:0000256" key="4">
    <source>
        <dbReference type="ARBA" id="ARBA00019232"/>
    </source>
</evidence>
<evidence type="ECO:0000256" key="5">
    <source>
        <dbReference type="ARBA" id="ARBA00022801"/>
    </source>
</evidence>
<evidence type="ECO:0000256" key="7">
    <source>
        <dbReference type="RuleBase" id="RU362042"/>
    </source>
</evidence>
<feature type="active site" evidence="6">
    <location>
        <position position="96"/>
    </location>
</feature>
<evidence type="ECO:0000256" key="2">
    <source>
        <dbReference type="ARBA" id="ARBA00009370"/>
    </source>
</evidence>
<evidence type="ECO:0000313" key="9">
    <source>
        <dbReference type="EMBL" id="NWH05338.1"/>
    </source>
</evidence>
<evidence type="ECO:0000256" key="3">
    <source>
        <dbReference type="ARBA" id="ARBA00013208"/>
    </source>
</evidence>
<gene>
    <name evidence="9" type="primary">lepB</name>
    <name evidence="9" type="ORF">HXW94_10125</name>
</gene>
<evidence type="ECO:0000259" key="8">
    <source>
        <dbReference type="Pfam" id="PF10502"/>
    </source>
</evidence>
<evidence type="ECO:0000256" key="6">
    <source>
        <dbReference type="PIRSR" id="PIRSR600223-1"/>
    </source>
</evidence>
<dbReference type="InterPro" id="IPR019533">
    <property type="entry name" value="Peptidase_S26"/>
</dbReference>
<protein>
    <recommendedName>
        <fullName evidence="4 7">Signal peptidase I</fullName>
        <ecNumber evidence="3 7">3.4.21.89</ecNumber>
    </recommendedName>
</protein>
<dbReference type="EC" id="3.4.21.89" evidence="3 7"/>
<dbReference type="PANTHER" id="PTHR43390">
    <property type="entry name" value="SIGNAL PEPTIDASE I"/>
    <property type="match status" value="1"/>
</dbReference>
<dbReference type="PROSITE" id="PS00760">
    <property type="entry name" value="SPASE_I_2"/>
    <property type="match status" value="1"/>
</dbReference>
<feature type="domain" description="Peptidase S26" evidence="8">
    <location>
        <begin position="10"/>
        <end position="187"/>
    </location>
</feature>
<dbReference type="RefSeq" id="WP_178366794.1">
    <property type="nucleotide sequence ID" value="NZ_JACADJ010000031.1"/>
</dbReference>
<dbReference type="Gene3D" id="2.10.109.10">
    <property type="entry name" value="Umud Fragment, subunit A"/>
    <property type="match status" value="1"/>
</dbReference>
<dbReference type="PROSITE" id="PS00761">
    <property type="entry name" value="SPASE_I_3"/>
    <property type="match status" value="1"/>
</dbReference>
<dbReference type="Proteomes" id="UP000553343">
    <property type="component" value="Unassembled WGS sequence"/>
</dbReference>
<dbReference type="InterPro" id="IPR000223">
    <property type="entry name" value="Pept_S26A_signal_pept_1"/>
</dbReference>
<dbReference type="GO" id="GO:0004252">
    <property type="term" value="F:serine-type endopeptidase activity"/>
    <property type="evidence" value="ECO:0007669"/>
    <property type="project" value="InterPro"/>
</dbReference>
<dbReference type="PANTHER" id="PTHR43390:SF1">
    <property type="entry name" value="CHLOROPLAST PROCESSING PEPTIDASE"/>
    <property type="match status" value="1"/>
</dbReference>
<keyword evidence="7" id="KW-0645">Protease</keyword>
<dbReference type="InterPro" id="IPR019757">
    <property type="entry name" value="Pept_S26A_signal_pept_1_Lys-AS"/>
</dbReference>
<comment type="similarity">
    <text evidence="2 7">Belongs to the peptidase S26 family.</text>
</comment>
<dbReference type="NCBIfam" id="TIGR02227">
    <property type="entry name" value="sigpep_I_bact"/>
    <property type="match status" value="1"/>
</dbReference>
<dbReference type="GO" id="GO:0009003">
    <property type="term" value="F:signal peptidase activity"/>
    <property type="evidence" value="ECO:0007669"/>
    <property type="project" value="UniProtKB-EC"/>
</dbReference>
<feature type="active site" evidence="6">
    <location>
        <position position="40"/>
    </location>
</feature>
<dbReference type="SUPFAM" id="SSF51306">
    <property type="entry name" value="LexA/Signal peptidase"/>
    <property type="match status" value="1"/>
</dbReference>
<dbReference type="GO" id="GO:0006465">
    <property type="term" value="P:signal peptide processing"/>
    <property type="evidence" value="ECO:0007669"/>
    <property type="project" value="InterPro"/>
</dbReference>
<sequence>MSKKKKSTWRENTEAILVAIIIALFIRTFIVQAFKIPSGSMLETLQIGDQILVNKFIYGVKIPFTNGKTLIPVKDPQRNDIVVFKYPEDPSKDYIKRVVAVGGDTLEIVNKKLYVNDKLVTDQPWAQYKDDRILPGRITTRDNLRKITVPADKLFVMGDNRDNSHDSRFWGFVDLHEVLGEAIIIYWSWNKAEFSVRLSRIGTLLF</sequence>
<comment type="subcellular location">
    <subcellularLocation>
        <location evidence="7">Membrane</location>
        <topology evidence="7">Single-pass type II membrane protein</topology>
    </subcellularLocation>
</comment>
<comment type="catalytic activity">
    <reaction evidence="1 7">
        <text>Cleavage of hydrophobic, N-terminal signal or leader sequences from secreted and periplasmic proteins.</text>
        <dbReference type="EC" id="3.4.21.89"/>
    </reaction>
</comment>
<dbReference type="InterPro" id="IPR019758">
    <property type="entry name" value="Pept_S26A_signal_pept_1_CS"/>
</dbReference>
<proteinExistence type="inferred from homology"/>
<comment type="caution">
    <text evidence="9">The sequence shown here is derived from an EMBL/GenBank/DDBJ whole genome shotgun (WGS) entry which is preliminary data.</text>
</comment>
<accession>A0A850T9V4</accession>
<dbReference type="PRINTS" id="PR00727">
    <property type="entry name" value="LEADERPTASE"/>
</dbReference>
<keyword evidence="10" id="KW-1185">Reference proteome</keyword>
<keyword evidence="5 7" id="KW-0378">Hydrolase</keyword>
<dbReference type="Pfam" id="PF10502">
    <property type="entry name" value="Peptidase_S26"/>
    <property type="match status" value="1"/>
</dbReference>
<evidence type="ECO:0000256" key="1">
    <source>
        <dbReference type="ARBA" id="ARBA00000677"/>
    </source>
</evidence>